<protein>
    <recommendedName>
        <fullName evidence="3">DprA winged helix domain-containing protein</fullName>
    </recommendedName>
</protein>
<dbReference type="InterPro" id="IPR036390">
    <property type="entry name" value="WH_DNA-bd_sf"/>
</dbReference>
<dbReference type="KEGG" id="nde:NIDE1842"/>
<evidence type="ECO:0000313" key="1">
    <source>
        <dbReference type="EMBL" id="CBK41570.1"/>
    </source>
</evidence>
<dbReference type="HOGENOM" id="CLU_2615446_0_0_0"/>
<reference evidence="1 2" key="1">
    <citation type="journal article" date="2010" name="Proc. Natl. Acad. Sci. U.S.A.">
        <title>A Nitrospira metagenome illuminates the physiology and evolution of globally important nitrite-oxidizing bacteria.</title>
        <authorList>
            <person name="Lucker S."/>
            <person name="Wagner M."/>
            <person name="Maixner F."/>
            <person name="Pelletier E."/>
            <person name="Koch H."/>
            <person name="Vacherie B."/>
            <person name="Rattei T."/>
            <person name="Sinninghe Damste J."/>
            <person name="Spieck E."/>
            <person name="Le Paslier D."/>
            <person name="Daims H."/>
        </authorList>
    </citation>
    <scope>NUCLEOTIDE SEQUENCE [LARGE SCALE GENOMIC DNA]</scope>
</reference>
<evidence type="ECO:0000313" key="2">
    <source>
        <dbReference type="Proteomes" id="UP000001660"/>
    </source>
</evidence>
<dbReference type="EMBL" id="FP929003">
    <property type="protein sequence ID" value="CBK41570.1"/>
    <property type="molecule type" value="Genomic_DNA"/>
</dbReference>
<organism evidence="1 2">
    <name type="scientific">Nitrospira defluvii</name>
    <dbReference type="NCBI Taxonomy" id="330214"/>
    <lineage>
        <taxon>Bacteria</taxon>
        <taxon>Pseudomonadati</taxon>
        <taxon>Nitrospirota</taxon>
        <taxon>Nitrospiria</taxon>
        <taxon>Nitrospirales</taxon>
        <taxon>Nitrospiraceae</taxon>
        <taxon>Nitrospira</taxon>
    </lineage>
</organism>
<accession>D8PEB1</accession>
<dbReference type="AlphaFoldDB" id="D8PEB1"/>
<proteinExistence type="predicted"/>
<gene>
    <name evidence="1" type="ORF">NIDE1842</name>
</gene>
<dbReference type="OrthoDB" id="9814453at2"/>
<name>D8PEB1_9BACT</name>
<evidence type="ECO:0008006" key="3">
    <source>
        <dbReference type="Google" id="ProtNLM"/>
    </source>
</evidence>
<keyword evidence="2" id="KW-1185">Reference proteome</keyword>
<sequence>MALAGGIASMILQALKQLGPCTAQELVQRLPAYTWNQVFLAVDQLCRDGRLTLRQPSRFVYLISLSSAATSERRNAAV</sequence>
<dbReference type="Proteomes" id="UP000001660">
    <property type="component" value="Chromosome"/>
</dbReference>
<dbReference type="SUPFAM" id="SSF46785">
    <property type="entry name" value="Winged helix' DNA-binding domain"/>
    <property type="match status" value="1"/>
</dbReference>